<gene>
    <name evidence="1" type="ORF">K450DRAFT_228677</name>
</gene>
<dbReference type="Proteomes" id="UP001206595">
    <property type="component" value="Unassembled WGS sequence"/>
</dbReference>
<protein>
    <submittedName>
        <fullName evidence="1">Uncharacterized protein</fullName>
    </submittedName>
</protein>
<keyword evidence="2" id="KW-1185">Reference proteome</keyword>
<dbReference type="RefSeq" id="XP_051447384.1">
    <property type="nucleotide sequence ID" value="XM_051586962.1"/>
</dbReference>
<accession>A0AAD5EG35</accession>
<reference evidence="1" key="1">
    <citation type="submission" date="2021-06" db="EMBL/GenBank/DDBJ databases">
        <authorList>
            <consortium name="DOE Joint Genome Institute"/>
            <person name="Mondo S.J."/>
            <person name="Amses K.R."/>
            <person name="Simmons D.R."/>
            <person name="Longcore J.E."/>
            <person name="Seto K."/>
            <person name="Alves G.H."/>
            <person name="Bonds A.E."/>
            <person name="Quandt C.A."/>
            <person name="Davis W.J."/>
            <person name="Chang Y."/>
            <person name="Letcher P.M."/>
            <person name="Powell M.J."/>
            <person name="Kuo A."/>
            <person name="Labutti K."/>
            <person name="Pangilinan J."/>
            <person name="Andreopoulos W."/>
            <person name="Tritt A."/>
            <person name="Riley R."/>
            <person name="Hundley H."/>
            <person name="Johnson J."/>
            <person name="Lipzen A."/>
            <person name="Barry K."/>
            <person name="Berbee M.L."/>
            <person name="Buchler N.E."/>
            <person name="Grigoriev I.V."/>
            <person name="Spatafora J.W."/>
            <person name="Stajich J.E."/>
            <person name="James T.Y."/>
        </authorList>
    </citation>
    <scope>NUCLEOTIDE SEQUENCE</scope>
    <source>
        <strain evidence="1">AG</strain>
    </source>
</reference>
<organism evidence="1 2">
    <name type="scientific">Umbelopsis ramanniana AG</name>
    <dbReference type="NCBI Taxonomy" id="1314678"/>
    <lineage>
        <taxon>Eukaryota</taxon>
        <taxon>Fungi</taxon>
        <taxon>Fungi incertae sedis</taxon>
        <taxon>Mucoromycota</taxon>
        <taxon>Mucoromycotina</taxon>
        <taxon>Umbelopsidomycetes</taxon>
        <taxon>Umbelopsidales</taxon>
        <taxon>Umbelopsidaceae</taxon>
        <taxon>Umbelopsis</taxon>
    </lineage>
</organism>
<evidence type="ECO:0000313" key="1">
    <source>
        <dbReference type="EMBL" id="KAI8582380.1"/>
    </source>
</evidence>
<reference evidence="1" key="2">
    <citation type="journal article" date="2022" name="Proc. Natl. Acad. Sci. U.S.A.">
        <title>Diploid-dominant life cycles characterize the early evolution of Fungi.</title>
        <authorList>
            <person name="Amses K.R."/>
            <person name="Simmons D.R."/>
            <person name="Longcore J.E."/>
            <person name="Mondo S.J."/>
            <person name="Seto K."/>
            <person name="Jeronimo G.H."/>
            <person name="Bonds A.E."/>
            <person name="Quandt C.A."/>
            <person name="Davis W.J."/>
            <person name="Chang Y."/>
            <person name="Federici B.A."/>
            <person name="Kuo A."/>
            <person name="LaButti K."/>
            <person name="Pangilinan J."/>
            <person name="Andreopoulos W."/>
            <person name="Tritt A."/>
            <person name="Riley R."/>
            <person name="Hundley H."/>
            <person name="Johnson J."/>
            <person name="Lipzen A."/>
            <person name="Barry K."/>
            <person name="Lang B.F."/>
            <person name="Cuomo C.A."/>
            <person name="Buchler N.E."/>
            <person name="Grigoriev I.V."/>
            <person name="Spatafora J.W."/>
            <person name="Stajich J.E."/>
            <person name="James T.Y."/>
        </authorList>
    </citation>
    <scope>NUCLEOTIDE SEQUENCE</scope>
    <source>
        <strain evidence="1">AG</strain>
    </source>
</reference>
<dbReference type="AlphaFoldDB" id="A0AAD5EG35"/>
<sequence>MITQNHQAAKLSHPLNSCHSVNPHSVNPHIPPYFQEKIVTMVSTKRRQWPMTTGKRGHNDCYILHFCKPY</sequence>
<name>A0AAD5EG35_UMBRA</name>
<dbReference type="EMBL" id="MU620901">
    <property type="protein sequence ID" value="KAI8582380.1"/>
    <property type="molecule type" value="Genomic_DNA"/>
</dbReference>
<evidence type="ECO:0000313" key="2">
    <source>
        <dbReference type="Proteomes" id="UP001206595"/>
    </source>
</evidence>
<comment type="caution">
    <text evidence="1">The sequence shown here is derived from an EMBL/GenBank/DDBJ whole genome shotgun (WGS) entry which is preliminary data.</text>
</comment>
<proteinExistence type="predicted"/>
<dbReference type="GeneID" id="75912310"/>